<dbReference type="AlphaFoldDB" id="A0A9D9DPB2"/>
<protein>
    <submittedName>
        <fullName evidence="2">Uncharacterized protein</fullName>
    </submittedName>
</protein>
<evidence type="ECO:0000313" key="2">
    <source>
        <dbReference type="EMBL" id="MBO8431163.1"/>
    </source>
</evidence>
<feature type="compositionally biased region" description="Acidic residues" evidence="1">
    <location>
        <begin position="19"/>
        <end position="36"/>
    </location>
</feature>
<name>A0A9D9DPB2_9BACT</name>
<dbReference type="Proteomes" id="UP000823632">
    <property type="component" value="Unassembled WGS sequence"/>
</dbReference>
<proteinExistence type="predicted"/>
<accession>A0A9D9DPB2</accession>
<reference evidence="2" key="1">
    <citation type="submission" date="2020-10" db="EMBL/GenBank/DDBJ databases">
        <authorList>
            <person name="Gilroy R."/>
        </authorList>
    </citation>
    <scope>NUCLEOTIDE SEQUENCE</scope>
    <source>
        <strain evidence="2">10192</strain>
    </source>
</reference>
<gene>
    <name evidence="2" type="ORF">IAC76_07215</name>
</gene>
<comment type="caution">
    <text evidence="2">The sequence shown here is derived from an EMBL/GenBank/DDBJ whole genome shotgun (WGS) entry which is preliminary data.</text>
</comment>
<feature type="region of interest" description="Disordered" evidence="1">
    <location>
        <begin position="14"/>
        <end position="54"/>
    </location>
</feature>
<sequence length="128" mass="14287">MEITSATTAKAAYVKGLTEEDEEELEQQQAQEEEAAVTDKQETDQVAFSSKDLDEETVEEKAEGYIQNILIAANLTDASKTALQRYLQNFDVASFIKKYGPFESVRDISAAMYAVTAGLVKYKQDEEE</sequence>
<dbReference type="EMBL" id="JADIND010000159">
    <property type="protein sequence ID" value="MBO8431163.1"/>
    <property type="molecule type" value="Genomic_DNA"/>
</dbReference>
<evidence type="ECO:0000313" key="3">
    <source>
        <dbReference type="Proteomes" id="UP000823632"/>
    </source>
</evidence>
<evidence type="ECO:0000256" key="1">
    <source>
        <dbReference type="SAM" id="MobiDB-lite"/>
    </source>
</evidence>
<reference evidence="2" key="2">
    <citation type="journal article" date="2021" name="PeerJ">
        <title>Extensive microbial diversity within the chicken gut microbiome revealed by metagenomics and culture.</title>
        <authorList>
            <person name="Gilroy R."/>
            <person name="Ravi A."/>
            <person name="Getino M."/>
            <person name="Pursley I."/>
            <person name="Horton D.L."/>
            <person name="Alikhan N.F."/>
            <person name="Baker D."/>
            <person name="Gharbi K."/>
            <person name="Hall N."/>
            <person name="Watson M."/>
            <person name="Adriaenssens E.M."/>
            <person name="Foster-Nyarko E."/>
            <person name="Jarju S."/>
            <person name="Secka A."/>
            <person name="Antonio M."/>
            <person name="Oren A."/>
            <person name="Chaudhuri R.R."/>
            <person name="La Ragione R."/>
            <person name="Hildebrand F."/>
            <person name="Pallen M.J."/>
        </authorList>
    </citation>
    <scope>NUCLEOTIDE SEQUENCE</scope>
    <source>
        <strain evidence="2">10192</strain>
    </source>
</reference>
<organism evidence="2 3">
    <name type="scientific">Candidatus Scatousia excrementipullorum</name>
    <dbReference type="NCBI Taxonomy" id="2840936"/>
    <lineage>
        <taxon>Bacteria</taxon>
        <taxon>Candidatus Scatousia</taxon>
    </lineage>
</organism>